<evidence type="ECO:0000313" key="2">
    <source>
        <dbReference type="EMBL" id="GAA2822612.1"/>
    </source>
</evidence>
<keyword evidence="1" id="KW-0812">Transmembrane</keyword>
<protein>
    <submittedName>
        <fullName evidence="2">Uncharacterized protein</fullName>
    </submittedName>
</protein>
<reference evidence="2 3" key="1">
    <citation type="journal article" date="2019" name="Int. J. Syst. Evol. Microbiol.">
        <title>The Global Catalogue of Microorganisms (GCM) 10K type strain sequencing project: providing services to taxonomists for standard genome sequencing and annotation.</title>
        <authorList>
            <consortium name="The Broad Institute Genomics Platform"/>
            <consortium name="The Broad Institute Genome Sequencing Center for Infectious Disease"/>
            <person name="Wu L."/>
            <person name="Ma J."/>
        </authorList>
    </citation>
    <scope>NUCLEOTIDE SEQUENCE [LARGE SCALE GENOMIC DNA]</scope>
    <source>
        <strain evidence="2 3">JCM 9383</strain>
    </source>
</reference>
<keyword evidence="1" id="KW-1133">Transmembrane helix</keyword>
<accession>A0ABN3VPP8</accession>
<dbReference type="Proteomes" id="UP001500979">
    <property type="component" value="Unassembled WGS sequence"/>
</dbReference>
<dbReference type="RefSeq" id="WP_344686414.1">
    <property type="nucleotide sequence ID" value="NZ_BAAAUX010000053.1"/>
</dbReference>
<name>A0ABN3VPP8_9PSEU</name>
<feature type="transmembrane region" description="Helical" evidence="1">
    <location>
        <begin position="32"/>
        <end position="51"/>
    </location>
</feature>
<evidence type="ECO:0000313" key="3">
    <source>
        <dbReference type="Proteomes" id="UP001500979"/>
    </source>
</evidence>
<feature type="transmembrane region" description="Helical" evidence="1">
    <location>
        <begin position="7"/>
        <end position="26"/>
    </location>
</feature>
<gene>
    <name evidence="2" type="ORF">GCM10010470_67020</name>
</gene>
<comment type="caution">
    <text evidence="2">The sequence shown here is derived from an EMBL/GenBank/DDBJ whole genome shotgun (WGS) entry which is preliminary data.</text>
</comment>
<keyword evidence="1" id="KW-0472">Membrane</keyword>
<proteinExistence type="predicted"/>
<evidence type="ECO:0000256" key="1">
    <source>
        <dbReference type="SAM" id="Phobius"/>
    </source>
</evidence>
<keyword evidence="3" id="KW-1185">Reference proteome</keyword>
<organism evidence="2 3">
    <name type="scientific">Saccharopolyspora taberi</name>
    <dbReference type="NCBI Taxonomy" id="60895"/>
    <lineage>
        <taxon>Bacteria</taxon>
        <taxon>Bacillati</taxon>
        <taxon>Actinomycetota</taxon>
        <taxon>Actinomycetes</taxon>
        <taxon>Pseudonocardiales</taxon>
        <taxon>Pseudonocardiaceae</taxon>
        <taxon>Saccharopolyspora</taxon>
    </lineage>
</organism>
<dbReference type="EMBL" id="BAAAUX010000053">
    <property type="protein sequence ID" value="GAA2822612.1"/>
    <property type="molecule type" value="Genomic_DNA"/>
</dbReference>
<sequence>MLGSIVNFVKIVVVLAIVFVAITWFIGHAAMAGTWVGNFFSAIFTFFNSLISASPIS</sequence>